<dbReference type="Proteomes" id="UP000594638">
    <property type="component" value="Unassembled WGS sequence"/>
</dbReference>
<feature type="non-terminal residue" evidence="2">
    <location>
        <position position="1"/>
    </location>
</feature>
<sequence length="75" mass="8789">PQQTSKGNSTKPSGRKSHWQHKTQRLGSNQMWNPRKSQSANPVSSHSSYHQAQHYPLYQSAQHKHQHEYKDIDRL</sequence>
<dbReference type="Gramene" id="OE9A117333T1">
    <property type="protein sequence ID" value="OE9A117333C1"/>
    <property type="gene ID" value="OE9A117333"/>
</dbReference>
<proteinExistence type="predicted"/>
<feature type="non-terminal residue" evidence="2">
    <location>
        <position position="75"/>
    </location>
</feature>
<feature type="compositionally biased region" description="Polar residues" evidence="1">
    <location>
        <begin position="1"/>
        <end position="12"/>
    </location>
</feature>
<name>A0A8S0SDL2_OLEEU</name>
<gene>
    <name evidence="2" type="ORF">OLEA9_A117333</name>
</gene>
<dbReference type="EMBL" id="CACTIH010004524">
    <property type="protein sequence ID" value="CAA2990961.1"/>
    <property type="molecule type" value="Genomic_DNA"/>
</dbReference>
<feature type="compositionally biased region" description="Low complexity" evidence="1">
    <location>
        <begin position="44"/>
        <end position="55"/>
    </location>
</feature>
<dbReference type="AlphaFoldDB" id="A0A8S0SDL2"/>
<feature type="compositionally biased region" description="Basic residues" evidence="1">
    <location>
        <begin position="13"/>
        <end position="24"/>
    </location>
</feature>
<evidence type="ECO:0000313" key="3">
    <source>
        <dbReference type="Proteomes" id="UP000594638"/>
    </source>
</evidence>
<organism evidence="2 3">
    <name type="scientific">Olea europaea subsp. europaea</name>
    <dbReference type="NCBI Taxonomy" id="158383"/>
    <lineage>
        <taxon>Eukaryota</taxon>
        <taxon>Viridiplantae</taxon>
        <taxon>Streptophyta</taxon>
        <taxon>Embryophyta</taxon>
        <taxon>Tracheophyta</taxon>
        <taxon>Spermatophyta</taxon>
        <taxon>Magnoliopsida</taxon>
        <taxon>eudicotyledons</taxon>
        <taxon>Gunneridae</taxon>
        <taxon>Pentapetalae</taxon>
        <taxon>asterids</taxon>
        <taxon>lamiids</taxon>
        <taxon>Lamiales</taxon>
        <taxon>Oleaceae</taxon>
        <taxon>Oleeae</taxon>
        <taxon>Olea</taxon>
    </lineage>
</organism>
<protein>
    <submittedName>
        <fullName evidence="2">Uncharacterized protein</fullName>
    </submittedName>
</protein>
<comment type="caution">
    <text evidence="2">The sequence shown here is derived from an EMBL/GenBank/DDBJ whole genome shotgun (WGS) entry which is preliminary data.</text>
</comment>
<evidence type="ECO:0000313" key="2">
    <source>
        <dbReference type="EMBL" id="CAA2990961.1"/>
    </source>
</evidence>
<keyword evidence="3" id="KW-1185">Reference proteome</keyword>
<accession>A0A8S0SDL2</accession>
<evidence type="ECO:0000256" key="1">
    <source>
        <dbReference type="SAM" id="MobiDB-lite"/>
    </source>
</evidence>
<feature type="compositionally biased region" description="Polar residues" evidence="1">
    <location>
        <begin position="25"/>
        <end position="43"/>
    </location>
</feature>
<feature type="region of interest" description="Disordered" evidence="1">
    <location>
        <begin position="1"/>
        <end position="75"/>
    </location>
</feature>
<reference evidence="2 3" key="1">
    <citation type="submission" date="2019-12" db="EMBL/GenBank/DDBJ databases">
        <authorList>
            <person name="Alioto T."/>
            <person name="Alioto T."/>
            <person name="Gomez Garrido J."/>
        </authorList>
    </citation>
    <scope>NUCLEOTIDE SEQUENCE [LARGE SCALE GENOMIC DNA]</scope>
</reference>